<comment type="caution">
    <text evidence="3">The sequence shown here is derived from an EMBL/GenBank/DDBJ whole genome shotgun (WGS) entry which is preliminary data.</text>
</comment>
<evidence type="ECO:0000313" key="4">
    <source>
        <dbReference type="Proteomes" id="UP001249851"/>
    </source>
</evidence>
<feature type="domain" description="FBXO47 ARM repeats region" evidence="2">
    <location>
        <begin position="207"/>
        <end position="306"/>
    </location>
</feature>
<dbReference type="AlphaFoldDB" id="A0AAD9QPZ9"/>
<feature type="domain" description="FBXO47 ARM repeats region" evidence="2">
    <location>
        <begin position="134"/>
        <end position="205"/>
    </location>
</feature>
<dbReference type="InterPro" id="IPR056622">
    <property type="entry name" value="ARM_FBXO47"/>
</dbReference>
<dbReference type="PANTHER" id="PTHR34098:SF1">
    <property type="entry name" value="F-BOX ONLY PROTEIN 47"/>
    <property type="match status" value="1"/>
</dbReference>
<reference evidence="3" key="2">
    <citation type="journal article" date="2023" name="Science">
        <title>Genomic signatures of disease resistance in endangered staghorn corals.</title>
        <authorList>
            <person name="Vollmer S.V."/>
            <person name="Selwyn J.D."/>
            <person name="Despard B.A."/>
            <person name="Roesel C.L."/>
        </authorList>
    </citation>
    <scope>NUCLEOTIDE SEQUENCE</scope>
    <source>
        <strain evidence="3">K2</strain>
    </source>
</reference>
<evidence type="ECO:0000259" key="2">
    <source>
        <dbReference type="Pfam" id="PF24467"/>
    </source>
</evidence>
<dbReference type="SUPFAM" id="SSF81383">
    <property type="entry name" value="F-box domain"/>
    <property type="match status" value="1"/>
</dbReference>
<feature type="compositionally biased region" description="Basic residues" evidence="1">
    <location>
        <begin position="16"/>
        <end position="25"/>
    </location>
</feature>
<dbReference type="Pfam" id="PF24467">
    <property type="entry name" value="ARM_FBXO47"/>
    <property type="match status" value="2"/>
</dbReference>
<dbReference type="InterPro" id="IPR036047">
    <property type="entry name" value="F-box-like_dom_sf"/>
</dbReference>
<name>A0AAD9QPZ9_ACRCE</name>
<keyword evidence="4" id="KW-1185">Reference proteome</keyword>
<organism evidence="3 4">
    <name type="scientific">Acropora cervicornis</name>
    <name type="common">Staghorn coral</name>
    <dbReference type="NCBI Taxonomy" id="6130"/>
    <lineage>
        <taxon>Eukaryota</taxon>
        <taxon>Metazoa</taxon>
        <taxon>Cnidaria</taxon>
        <taxon>Anthozoa</taxon>
        <taxon>Hexacorallia</taxon>
        <taxon>Scleractinia</taxon>
        <taxon>Astrocoeniina</taxon>
        <taxon>Acroporidae</taxon>
        <taxon>Acropora</taxon>
    </lineage>
</organism>
<dbReference type="PANTHER" id="PTHR34098">
    <property type="entry name" value="F-BOX ONLY PROTEIN 47"/>
    <property type="match status" value="1"/>
</dbReference>
<dbReference type="Proteomes" id="UP001249851">
    <property type="component" value="Unassembled WGS sequence"/>
</dbReference>
<feature type="region of interest" description="Disordered" evidence="1">
    <location>
        <begin position="16"/>
        <end position="36"/>
    </location>
</feature>
<dbReference type="EMBL" id="JARQWQ010000019">
    <property type="protein sequence ID" value="KAK2565394.1"/>
    <property type="molecule type" value="Genomic_DNA"/>
</dbReference>
<evidence type="ECO:0000256" key="1">
    <source>
        <dbReference type="SAM" id="MobiDB-lite"/>
    </source>
</evidence>
<proteinExistence type="predicted"/>
<dbReference type="InterPro" id="IPR038946">
    <property type="entry name" value="FBXO47"/>
</dbReference>
<accession>A0AAD9QPZ9</accession>
<evidence type="ECO:0000313" key="3">
    <source>
        <dbReference type="EMBL" id="KAK2565394.1"/>
    </source>
</evidence>
<protein>
    <submittedName>
        <fullName evidence="3">F-box only protein 47</fullName>
    </submittedName>
</protein>
<reference evidence="3" key="1">
    <citation type="journal article" date="2023" name="G3 (Bethesda)">
        <title>Whole genome assembly and annotation of the endangered Caribbean coral Acropora cervicornis.</title>
        <authorList>
            <person name="Selwyn J.D."/>
            <person name="Vollmer S.V."/>
        </authorList>
    </citation>
    <scope>NUCLEOTIDE SEQUENCE</scope>
    <source>
        <strain evidence="3">K2</strain>
    </source>
</reference>
<gene>
    <name evidence="3" type="ORF">P5673_010441</name>
</gene>
<sequence>MSVTMCHYMKSVKKSRKNKNAHLKTPRTVSTGKRQRNFEQPECSFTSLGLFDALPREMRFGIFGFTLPADLGQLSLTSRKFRDEIMEYIHNNEALLLIVPHIHAKREKGSSEIFITMETEYCCSHFKQLGASCLDDRIRQVLRSLPGSQPWYERYIRVFCREIFLDKSSDLNEKGFWLCKILKPWPLVFQARLLYIIYGPVNEDNGIPTDWCMENVAKLLKLCGESVCHEVLGNKAINGRIHEISYLGYYLGQVLGQDDIMCGKGTGIESFTKTVKHILAVMQSGKDQATLVSSLFNVWEENILSLGEGMQEEVDVVTPEEQEQVFAANVHNLCKMASILLQECAEN</sequence>